<dbReference type="InterPro" id="IPR002347">
    <property type="entry name" value="SDR_fam"/>
</dbReference>
<dbReference type="GO" id="GO:0016491">
    <property type="term" value="F:oxidoreductase activity"/>
    <property type="evidence" value="ECO:0007669"/>
    <property type="project" value="TreeGrafter"/>
</dbReference>
<dbReference type="Pfam" id="PF00106">
    <property type="entry name" value="adh_short"/>
    <property type="match status" value="1"/>
</dbReference>
<name>A4GJG0_9BACT</name>
<dbReference type="GO" id="GO:0005737">
    <property type="term" value="C:cytoplasm"/>
    <property type="evidence" value="ECO:0007669"/>
    <property type="project" value="TreeGrafter"/>
</dbReference>
<dbReference type="EMBL" id="EF107100">
    <property type="protein sequence ID" value="ABL97255.1"/>
    <property type="molecule type" value="Genomic_DNA"/>
</dbReference>
<gene>
    <name evidence="1" type="ORF">MBMO_EB0-50A10.0019</name>
</gene>
<dbReference type="PANTHER" id="PTHR43544">
    <property type="entry name" value="SHORT-CHAIN DEHYDROGENASE/REDUCTASE"/>
    <property type="match status" value="1"/>
</dbReference>
<dbReference type="InterPro" id="IPR036291">
    <property type="entry name" value="NAD(P)-bd_dom_sf"/>
</dbReference>
<reference evidence="1" key="1">
    <citation type="journal article" date="2007" name="Environ. Microbiol.">
        <title>Proteorhodopsin photosystem gene clusters exhibit co-evolutionary trends and shared ancestry among diverse marine microbial phyla.</title>
        <authorList>
            <person name="McCarren J."/>
            <person name="Delong E.F."/>
        </authorList>
    </citation>
    <scope>NUCLEOTIDE SEQUENCE</scope>
</reference>
<organism evidence="1">
    <name type="scientific">uncultured marine bacterium EB0_50A10</name>
    <dbReference type="NCBI Taxonomy" id="415440"/>
    <lineage>
        <taxon>Bacteria</taxon>
        <taxon>environmental samples</taxon>
    </lineage>
</organism>
<protein>
    <submittedName>
        <fullName evidence="1">Putative dehydrogenase</fullName>
    </submittedName>
</protein>
<accession>A4GJG0</accession>
<evidence type="ECO:0000313" key="1">
    <source>
        <dbReference type="EMBL" id="ABL97255.1"/>
    </source>
</evidence>
<dbReference type="InterPro" id="IPR051468">
    <property type="entry name" value="Fungal_SecMetab_SDRs"/>
</dbReference>
<dbReference type="Gene3D" id="3.40.50.720">
    <property type="entry name" value="NAD(P)-binding Rossmann-like Domain"/>
    <property type="match status" value="1"/>
</dbReference>
<dbReference type="AlphaFoldDB" id="A4GJG0"/>
<proteinExistence type="predicted"/>
<dbReference type="SUPFAM" id="SSF51735">
    <property type="entry name" value="NAD(P)-binding Rossmann-fold domains"/>
    <property type="match status" value="1"/>
</dbReference>
<dbReference type="PANTHER" id="PTHR43544:SF12">
    <property type="entry name" value="NAD(P)-BINDING ROSSMANN-FOLD SUPERFAMILY PROTEIN"/>
    <property type="match status" value="1"/>
</dbReference>
<sequence length="238" mass="26408">MLKNIVIIGSSGAIGNSFVEHYLKEETVEKIFTFSRSAADHISDKVFSFEIDVESQDSIQKAAEQIKDHIIDRIIIASGILHTENFGPEKSIKDLNYETFAKVYSINTIGPALIGRYFIPLMNKNEKSVIAFLSARVGSISDNSLGGWYSYRSSKTALNQIVKNFSIELKRTNKNAIALALQPGTVESKFSEPFKKNVLKDKLFTPDYSVELLSQVIEGSSVNESGSLLSYDGEIIKP</sequence>